<reference evidence="2 3" key="1">
    <citation type="journal article" date="2019" name="Front. Genet.">
        <title>Whole-Genome Sequencing of the Opportunistic Yeast Pathogen Candida inconspicua Uncovers Its Hybrid Origin.</title>
        <authorList>
            <person name="Mixao V."/>
            <person name="Hansen A.P."/>
            <person name="Saus E."/>
            <person name="Boekhout T."/>
            <person name="Lass-Florl C."/>
            <person name="Gabaldon T."/>
        </authorList>
    </citation>
    <scope>NUCLEOTIDE SEQUENCE [LARGE SCALE GENOMIC DNA]</scope>
    <source>
        <strain evidence="2 3">CBS 180</strain>
    </source>
</reference>
<evidence type="ECO:0000256" key="1">
    <source>
        <dbReference type="SAM" id="MobiDB-lite"/>
    </source>
</evidence>
<feature type="compositionally biased region" description="Polar residues" evidence="1">
    <location>
        <begin position="268"/>
        <end position="290"/>
    </location>
</feature>
<feature type="region of interest" description="Disordered" evidence="1">
    <location>
        <begin position="353"/>
        <end position="372"/>
    </location>
</feature>
<proteinExistence type="predicted"/>
<evidence type="ECO:0000313" key="3">
    <source>
        <dbReference type="Proteomes" id="UP000307173"/>
    </source>
</evidence>
<keyword evidence="3" id="KW-1185">Reference proteome</keyword>
<gene>
    <name evidence="2" type="ORF">CANINC_004131</name>
</gene>
<feature type="compositionally biased region" description="Acidic residues" evidence="1">
    <location>
        <begin position="356"/>
        <end position="370"/>
    </location>
</feature>
<evidence type="ECO:0000313" key="2">
    <source>
        <dbReference type="EMBL" id="TID16679.1"/>
    </source>
</evidence>
<sequence length="456" mass="51403">MGTLQEYSDPLLDLLHSKTLNQDQESSNQLIEYIDSIHNIELKKWCIDSLTILRNLEKIETALNSWEFHTLNFREIGVSDDDEVSAKLAKRVLKRLNSVRQALIHEKPEINTSVQRARKVSKDVNIVITDAGTILVELTMRIVKLAKSLDQEVTIRYSRAKLTIIGYELNELALKNITMDKDIVKNYKIFVNNLLNQLNSAVDSKDTVGLWESVAIVGDVEKMFNNMKEKNTNVDSQTVSPTSADSEISCDSHKKPNETIYPDKSTKEPSTASDSVFSSAAPSPSTINTEDSAENMISAISAKEVFDKDKDLLRTKISDHIPSLMSAFKKKNLETDQVKEKVVKEKVMKEKVVIESESENESDESSEDEKIEFSKETALPIPSLVTTTLPSFPGTSILSAFYKPNVKDPIYFEKEDTKNNDEKVDSPLTKISNLDPSKSPILQKLSEQMKHKKIQM</sequence>
<dbReference type="AlphaFoldDB" id="A0A4T0WWT5"/>
<feature type="region of interest" description="Disordered" evidence="1">
    <location>
        <begin position="229"/>
        <end position="290"/>
    </location>
</feature>
<comment type="caution">
    <text evidence="2">The sequence shown here is derived from an EMBL/GenBank/DDBJ whole genome shotgun (WGS) entry which is preliminary data.</text>
</comment>
<organism evidence="2 3">
    <name type="scientific">Pichia inconspicua</name>
    <dbReference type="NCBI Taxonomy" id="52247"/>
    <lineage>
        <taxon>Eukaryota</taxon>
        <taxon>Fungi</taxon>
        <taxon>Dikarya</taxon>
        <taxon>Ascomycota</taxon>
        <taxon>Saccharomycotina</taxon>
        <taxon>Pichiomycetes</taxon>
        <taxon>Pichiales</taxon>
        <taxon>Pichiaceae</taxon>
        <taxon>Pichia</taxon>
    </lineage>
</organism>
<accession>A0A4T0WWT5</accession>
<protein>
    <submittedName>
        <fullName evidence="2">Uncharacterized protein</fullName>
    </submittedName>
</protein>
<feature type="region of interest" description="Disordered" evidence="1">
    <location>
        <begin position="412"/>
        <end position="438"/>
    </location>
</feature>
<name>A0A4T0WWT5_9ASCO</name>
<feature type="compositionally biased region" description="Basic and acidic residues" evidence="1">
    <location>
        <begin position="412"/>
        <end position="425"/>
    </location>
</feature>
<feature type="compositionally biased region" description="Polar residues" evidence="1">
    <location>
        <begin position="233"/>
        <end position="246"/>
    </location>
</feature>
<dbReference type="OrthoDB" id="4021219at2759"/>
<dbReference type="Proteomes" id="UP000307173">
    <property type="component" value="Unassembled WGS sequence"/>
</dbReference>
<dbReference type="EMBL" id="SELW01000641">
    <property type="protein sequence ID" value="TID16679.1"/>
    <property type="molecule type" value="Genomic_DNA"/>
</dbReference>